<dbReference type="Proteomes" id="UP000652013">
    <property type="component" value="Unassembled WGS sequence"/>
</dbReference>
<reference evidence="3" key="1">
    <citation type="submission" date="2021-01" db="EMBL/GenBank/DDBJ databases">
        <title>Whole genome shotgun sequence of Spirilliplanes yamanashiensis NBRC 15828.</title>
        <authorList>
            <person name="Komaki H."/>
            <person name="Tamura T."/>
        </authorList>
    </citation>
    <scope>NUCLEOTIDE SEQUENCE</scope>
    <source>
        <strain evidence="3">NBRC 15828</strain>
    </source>
</reference>
<dbReference type="Gene3D" id="3.40.50.620">
    <property type="entry name" value="HUPs"/>
    <property type="match status" value="1"/>
</dbReference>
<dbReference type="CDD" id="cd00293">
    <property type="entry name" value="USP-like"/>
    <property type="match status" value="1"/>
</dbReference>
<comment type="similarity">
    <text evidence="1">Belongs to the universal stress protein A family.</text>
</comment>
<dbReference type="SUPFAM" id="SSF52402">
    <property type="entry name" value="Adenine nucleotide alpha hydrolases-like"/>
    <property type="match status" value="1"/>
</dbReference>
<accession>A0A8J4DL18</accession>
<name>A0A8J4DL18_9ACTN</name>
<protein>
    <submittedName>
        <fullName evidence="3">Universal stress protein</fullName>
    </submittedName>
</protein>
<dbReference type="AlphaFoldDB" id="A0A8J4DL18"/>
<dbReference type="InterPro" id="IPR006016">
    <property type="entry name" value="UspA"/>
</dbReference>
<dbReference type="PANTHER" id="PTHR46268">
    <property type="entry name" value="STRESS RESPONSE PROTEIN NHAX"/>
    <property type="match status" value="1"/>
</dbReference>
<keyword evidence="4" id="KW-1185">Reference proteome</keyword>
<dbReference type="Pfam" id="PF00582">
    <property type="entry name" value="Usp"/>
    <property type="match status" value="1"/>
</dbReference>
<sequence length="166" mass="17661">MTHVAAQRTAQVVVGVDRTGTHDNAVLTASLEHARRSGADLRVVHAITADVELPDAQVGSTTRRRQLAARHHLAQVAAADLRRQVHQLDASAAVHYDIQYGDPATIILAAAQHAELIVLGTHSDGNRCSPLLLGTVSQDIAVHATCPVLLIPAGHQSQLTQRPAEK</sequence>
<proteinExistence type="inferred from homology"/>
<dbReference type="EMBL" id="BOOY01000028">
    <property type="protein sequence ID" value="GIJ04620.1"/>
    <property type="molecule type" value="Genomic_DNA"/>
</dbReference>
<dbReference type="RefSeq" id="WP_203939840.1">
    <property type="nucleotide sequence ID" value="NZ_BAAAGJ010000005.1"/>
</dbReference>
<evidence type="ECO:0000259" key="2">
    <source>
        <dbReference type="Pfam" id="PF00582"/>
    </source>
</evidence>
<evidence type="ECO:0000256" key="1">
    <source>
        <dbReference type="ARBA" id="ARBA00008791"/>
    </source>
</evidence>
<dbReference type="InterPro" id="IPR014729">
    <property type="entry name" value="Rossmann-like_a/b/a_fold"/>
</dbReference>
<organism evidence="3 4">
    <name type="scientific">Spirilliplanes yamanashiensis</name>
    <dbReference type="NCBI Taxonomy" id="42233"/>
    <lineage>
        <taxon>Bacteria</taxon>
        <taxon>Bacillati</taxon>
        <taxon>Actinomycetota</taxon>
        <taxon>Actinomycetes</taxon>
        <taxon>Micromonosporales</taxon>
        <taxon>Micromonosporaceae</taxon>
        <taxon>Spirilliplanes</taxon>
    </lineage>
</organism>
<gene>
    <name evidence="3" type="ORF">Sya03_39720</name>
</gene>
<dbReference type="PANTHER" id="PTHR46268:SF6">
    <property type="entry name" value="UNIVERSAL STRESS PROTEIN UP12"/>
    <property type="match status" value="1"/>
</dbReference>
<evidence type="ECO:0000313" key="3">
    <source>
        <dbReference type="EMBL" id="GIJ04620.1"/>
    </source>
</evidence>
<feature type="domain" description="UspA" evidence="2">
    <location>
        <begin position="11"/>
        <end position="152"/>
    </location>
</feature>
<comment type="caution">
    <text evidence="3">The sequence shown here is derived from an EMBL/GenBank/DDBJ whole genome shotgun (WGS) entry which is preliminary data.</text>
</comment>
<evidence type="ECO:0000313" key="4">
    <source>
        <dbReference type="Proteomes" id="UP000652013"/>
    </source>
</evidence>